<dbReference type="AlphaFoldDB" id="A7I3S3"/>
<organism evidence="2 3">
    <name type="scientific">Campylobacter hominis (strain ATCC BAA-381 / DSM 21671 / CCUG 45161 / LMG 19568 / NCTC 13146 / CH001A)</name>
    <dbReference type="NCBI Taxonomy" id="360107"/>
    <lineage>
        <taxon>Bacteria</taxon>
        <taxon>Pseudomonadati</taxon>
        <taxon>Campylobacterota</taxon>
        <taxon>Epsilonproteobacteria</taxon>
        <taxon>Campylobacterales</taxon>
        <taxon>Campylobacteraceae</taxon>
        <taxon>Campylobacter</taxon>
    </lineage>
</organism>
<dbReference type="STRING" id="360107.CHAB381_1641"/>
<accession>A7I3S3</accession>
<name>A7I3S3_CAMHC</name>
<dbReference type="KEGG" id="cha:CHAB381_1641"/>
<feature type="transmembrane region" description="Helical" evidence="1">
    <location>
        <begin position="50"/>
        <end position="67"/>
    </location>
</feature>
<evidence type="ECO:0008006" key="4">
    <source>
        <dbReference type="Google" id="ProtNLM"/>
    </source>
</evidence>
<evidence type="ECO:0000256" key="1">
    <source>
        <dbReference type="SAM" id="Phobius"/>
    </source>
</evidence>
<keyword evidence="1" id="KW-0812">Transmembrane</keyword>
<gene>
    <name evidence="2" type="ordered locus">CHAB381_1641</name>
</gene>
<reference evidence="3" key="1">
    <citation type="submission" date="2007-07" db="EMBL/GenBank/DDBJ databases">
        <title>Complete genome sequence of Campylobacter hominis ATCC BAA-381, a commensal isolated from the human gastrointestinal tract.</title>
        <authorList>
            <person name="Fouts D.E."/>
            <person name="Mongodin E.F."/>
            <person name="Puiu D."/>
            <person name="Sebastian Y."/>
            <person name="Miller W.G."/>
            <person name="Mandrell R.E."/>
            <person name="Nelson K.E."/>
        </authorList>
    </citation>
    <scope>NUCLEOTIDE SEQUENCE [LARGE SCALE GENOMIC DNA]</scope>
    <source>
        <strain evidence="3">ATCC BAA-381 / LMG 19568 / NCTC 13146 / CH001A</strain>
    </source>
</reference>
<dbReference type="Proteomes" id="UP000002407">
    <property type="component" value="Chromosome"/>
</dbReference>
<protein>
    <recommendedName>
        <fullName evidence="4">Tetratricopeptide repeat-like domain-containing protein</fullName>
    </recommendedName>
</protein>
<sequence length="202" mass="23351">MIKLCENFRKGNILALKDDIEGIKEQIGTEEQFLQSMIKSELFIKKYKKPLLACVILAVLGFASYYGNEFYKEYKINKANVIFSELVKNPNDEKILNELKNEDFNLYAIYKLENLKNSQNVDMSEIVNDKKLDPMLKNIINLQLGKSGGELLSDYETLLKGFKLLKEGKLKDAKNEFDKIPFNSPLNQIAQNLKHYNITDKK</sequence>
<keyword evidence="1" id="KW-0472">Membrane</keyword>
<dbReference type="HOGENOM" id="CLU_088193_2_0_7"/>
<evidence type="ECO:0000313" key="2">
    <source>
        <dbReference type="EMBL" id="ABS51732.1"/>
    </source>
</evidence>
<keyword evidence="3" id="KW-1185">Reference proteome</keyword>
<dbReference type="eggNOG" id="COG4649">
    <property type="taxonomic scope" value="Bacteria"/>
</dbReference>
<evidence type="ECO:0000313" key="3">
    <source>
        <dbReference type="Proteomes" id="UP000002407"/>
    </source>
</evidence>
<proteinExistence type="predicted"/>
<keyword evidence="1" id="KW-1133">Transmembrane helix</keyword>
<dbReference type="EMBL" id="CP000776">
    <property type="protein sequence ID" value="ABS51732.1"/>
    <property type="molecule type" value="Genomic_DNA"/>
</dbReference>